<name>A0ABQ4UKH8_9HYPH</name>
<dbReference type="EMBL" id="BPRC01000033">
    <property type="protein sequence ID" value="GJE67749.1"/>
    <property type="molecule type" value="Genomic_DNA"/>
</dbReference>
<organism evidence="1 2">
    <name type="scientific">Methylorubrum aminovorans</name>
    <dbReference type="NCBI Taxonomy" id="269069"/>
    <lineage>
        <taxon>Bacteria</taxon>
        <taxon>Pseudomonadati</taxon>
        <taxon>Pseudomonadota</taxon>
        <taxon>Alphaproteobacteria</taxon>
        <taxon>Hyphomicrobiales</taxon>
        <taxon>Methylobacteriaceae</taxon>
        <taxon>Methylorubrum</taxon>
    </lineage>
</organism>
<reference evidence="1" key="1">
    <citation type="journal article" date="2021" name="Front. Microbiol.">
        <title>Comprehensive Comparative Genomics and Phenotyping of Methylobacterium Species.</title>
        <authorList>
            <person name="Alessa O."/>
            <person name="Ogura Y."/>
            <person name="Fujitani Y."/>
            <person name="Takami H."/>
            <person name="Hayashi T."/>
            <person name="Sahin N."/>
            <person name="Tani A."/>
        </authorList>
    </citation>
    <scope>NUCLEOTIDE SEQUENCE</scope>
    <source>
        <strain evidence="1">NBRC 15686</strain>
    </source>
</reference>
<comment type="caution">
    <text evidence="1">The sequence shown here is derived from an EMBL/GenBank/DDBJ whole genome shotgun (WGS) entry which is preliminary data.</text>
</comment>
<evidence type="ECO:0000313" key="2">
    <source>
        <dbReference type="Proteomes" id="UP001055039"/>
    </source>
</evidence>
<keyword evidence="2" id="KW-1185">Reference proteome</keyword>
<evidence type="ECO:0000313" key="1">
    <source>
        <dbReference type="EMBL" id="GJE67749.1"/>
    </source>
</evidence>
<accession>A0ABQ4UKH8</accession>
<gene>
    <name evidence="1" type="ORF">LNAOJCKE_4982</name>
</gene>
<proteinExistence type="predicted"/>
<reference evidence="1" key="2">
    <citation type="submission" date="2021-08" db="EMBL/GenBank/DDBJ databases">
        <authorList>
            <person name="Tani A."/>
            <person name="Ola A."/>
            <person name="Ogura Y."/>
            <person name="Katsura K."/>
            <person name="Hayashi T."/>
        </authorList>
    </citation>
    <scope>NUCLEOTIDE SEQUENCE</scope>
    <source>
        <strain evidence="1">NBRC 15686</strain>
    </source>
</reference>
<sequence>MRRAEGVVLALGALGETGQAAALAERADAIAPSGEDLVRVALVSDVPDDAIVGGVEHVVQRHGEFDHAQA</sequence>
<protein>
    <submittedName>
        <fullName evidence="1">Uncharacterized protein</fullName>
    </submittedName>
</protein>
<dbReference type="Proteomes" id="UP001055039">
    <property type="component" value="Unassembled WGS sequence"/>
</dbReference>